<feature type="binding site" evidence="8">
    <location>
        <position position="167"/>
    </location>
    <ligand>
        <name>ATP</name>
        <dbReference type="ChEBI" id="CHEBI:30616"/>
    </ligand>
</feature>
<organism evidence="14 15">
    <name type="scientific">Rubidibacter lacunae KORDI 51-2</name>
    <dbReference type="NCBI Taxonomy" id="582515"/>
    <lineage>
        <taxon>Bacteria</taxon>
        <taxon>Bacillati</taxon>
        <taxon>Cyanobacteriota</taxon>
        <taxon>Cyanophyceae</taxon>
        <taxon>Oscillatoriophycideae</taxon>
        <taxon>Chroococcales</taxon>
        <taxon>Aphanothecaceae</taxon>
        <taxon>Rubidibacter</taxon>
    </lineage>
</organism>
<name>U5DHA4_9CHRO</name>
<dbReference type="SMART" id="SM00760">
    <property type="entry name" value="Bac_DnaA_C"/>
    <property type="match status" value="1"/>
</dbReference>
<dbReference type="Pfam" id="PF11638">
    <property type="entry name" value="DnaA_N"/>
    <property type="match status" value="1"/>
</dbReference>
<evidence type="ECO:0000256" key="2">
    <source>
        <dbReference type="ARBA" id="ARBA00022490"/>
    </source>
</evidence>
<dbReference type="GO" id="GO:0006275">
    <property type="term" value="P:regulation of DNA replication"/>
    <property type="evidence" value="ECO:0007669"/>
    <property type="project" value="UniProtKB-UniRule"/>
</dbReference>
<keyword evidence="5 8" id="KW-0067">ATP-binding</keyword>
<comment type="caution">
    <text evidence="14">The sequence shown here is derived from an EMBL/GenBank/DDBJ whole genome shotgun (WGS) entry which is preliminary data.</text>
</comment>
<dbReference type="InterPro" id="IPR013317">
    <property type="entry name" value="DnaA_dom"/>
</dbReference>
<feature type="binding site" evidence="8">
    <location>
        <position position="164"/>
    </location>
    <ligand>
        <name>ATP</name>
        <dbReference type="ChEBI" id="CHEBI:30616"/>
    </ligand>
</feature>
<comment type="function">
    <text evidence="8 10">Plays an essential role in the initiation and regulation of chromosomal replication. ATP-DnaA binds to the origin of replication (oriC) to initiate formation of the DNA replication initiation complex once per cell cycle. Binds the DnaA box (a 9 base pair repeat at the origin) and separates the double-stranded (ds)DNA. Forms a right-handed helical filament on oriC DNA; dsDNA binds to the exterior of the filament while single-stranded (ss)DNA is stabiized in the filament's interior. The ATP-DnaA-oriC complex binds and stabilizes one strand of the AT-rich DNA unwinding element (DUE), permitting loading of DNA polymerase. After initiation quickly degrades to an ADP-DnaA complex that is not apt for DNA replication. Binds acidic phospholipids.</text>
</comment>
<evidence type="ECO:0000256" key="4">
    <source>
        <dbReference type="ARBA" id="ARBA00022741"/>
    </source>
</evidence>
<keyword evidence="15" id="KW-1185">Reference proteome</keyword>
<dbReference type="Gene3D" id="1.10.8.60">
    <property type="match status" value="1"/>
</dbReference>
<dbReference type="SUPFAM" id="SSF48295">
    <property type="entry name" value="TrpR-like"/>
    <property type="match status" value="1"/>
</dbReference>
<dbReference type="InterPro" id="IPR010921">
    <property type="entry name" value="Trp_repressor/repl_initiator"/>
</dbReference>
<comment type="subunit">
    <text evidence="8">Oligomerizes as a right-handed, spiral filament on DNA at oriC.</text>
</comment>
<dbReference type="Proteomes" id="UP000016960">
    <property type="component" value="Unassembled WGS sequence"/>
</dbReference>
<dbReference type="Pfam" id="PF08299">
    <property type="entry name" value="Bac_DnaA_C"/>
    <property type="match status" value="1"/>
</dbReference>
<evidence type="ECO:0000259" key="13">
    <source>
        <dbReference type="SMART" id="SM00760"/>
    </source>
</evidence>
<proteinExistence type="inferred from homology"/>
<dbReference type="STRING" id="582515.KR51_00024920"/>
<evidence type="ECO:0000256" key="8">
    <source>
        <dbReference type="HAMAP-Rule" id="MF_00377"/>
    </source>
</evidence>
<dbReference type="GO" id="GO:0005737">
    <property type="term" value="C:cytoplasm"/>
    <property type="evidence" value="ECO:0007669"/>
    <property type="project" value="UniProtKB-SubCell"/>
</dbReference>
<comment type="subcellular location">
    <subcellularLocation>
        <location evidence="8">Cytoplasm</location>
    </subcellularLocation>
</comment>
<protein>
    <recommendedName>
        <fullName evidence="8 9">Chromosomal replication initiator protein DnaA</fullName>
    </recommendedName>
</protein>
<dbReference type="GO" id="GO:0008289">
    <property type="term" value="F:lipid binding"/>
    <property type="evidence" value="ECO:0007669"/>
    <property type="project" value="UniProtKB-KW"/>
</dbReference>
<dbReference type="InterPro" id="IPR013159">
    <property type="entry name" value="DnaA_C"/>
</dbReference>
<dbReference type="Gene3D" id="3.30.300.180">
    <property type="match status" value="1"/>
</dbReference>
<feature type="binding site" evidence="8">
    <location>
        <position position="166"/>
    </location>
    <ligand>
        <name>ATP</name>
        <dbReference type="ChEBI" id="CHEBI:30616"/>
    </ligand>
</feature>
<dbReference type="InterPro" id="IPR003593">
    <property type="entry name" value="AAA+_ATPase"/>
</dbReference>
<sequence length="458" mass="51325">MPRHLPFAVVPMSPQQLWTQVLSQLRVQLPRGMYDNLVAKLVAEALTTECLTLCAPDPFTRDWLQKHISDKTAAAIQEVLGYPLAVRIATAEDLQSEPQPQLVPAVRPPAPAPIARARGSLNPKYTFKRFVSGNCNRFAHSAALAVADNPGNCYNPLFIWGGVGLGKTHLMQAIGHHRLSTEPNATVCYISTEQFTNDLVDALKHDRRKDFRDRIRSADVLLLDDIQFIENSEATQEEIFHAFNTLHEAGKQVVLASDRPPDQIPRCSERLTSRFAMGMTADMQIPDLETRMAILHKKAEAERHSLPHDVVEYIATRHTVNVRELEGALTRAIAYSSIEEVPLTIEAVAKLLAPAVPRRVAVTPEAILQIVSERFSVSIDDMQSSSRRREIGFARQVGMYLMREHTDLSLPRIGDVFGGKDHTTVIYSYNKIRDLQQTNPELSQILRLLTERIALGDR</sequence>
<dbReference type="PRINTS" id="PR00051">
    <property type="entry name" value="DNAA"/>
</dbReference>
<feature type="region of interest" description="Domain I, interacts with DnaA modulators" evidence="8">
    <location>
        <begin position="1"/>
        <end position="97"/>
    </location>
</feature>
<dbReference type="FunCoup" id="U5DHA4">
    <property type="interactions" value="318"/>
</dbReference>
<dbReference type="InterPro" id="IPR024633">
    <property type="entry name" value="DnaA_N_dom"/>
</dbReference>
<dbReference type="InterPro" id="IPR001957">
    <property type="entry name" value="Chromosome_initiator_DnaA"/>
</dbReference>
<dbReference type="GO" id="GO:0005886">
    <property type="term" value="C:plasma membrane"/>
    <property type="evidence" value="ECO:0007669"/>
    <property type="project" value="TreeGrafter"/>
</dbReference>
<dbReference type="PANTHER" id="PTHR30050:SF2">
    <property type="entry name" value="CHROMOSOMAL REPLICATION INITIATOR PROTEIN DNAA"/>
    <property type="match status" value="1"/>
</dbReference>
<dbReference type="InterPro" id="IPR018312">
    <property type="entry name" value="Chromosome_initiator_DnaA_CS"/>
</dbReference>
<accession>U5DHA4</accession>
<comment type="caution">
    <text evidence="8">Lacks conserved residue(s) required for the propagation of feature annotation.</text>
</comment>
<dbReference type="EMBL" id="ASSJ01000060">
    <property type="protein sequence ID" value="ERN40986.1"/>
    <property type="molecule type" value="Genomic_DNA"/>
</dbReference>
<evidence type="ECO:0000259" key="12">
    <source>
        <dbReference type="SMART" id="SM00382"/>
    </source>
</evidence>
<dbReference type="PANTHER" id="PTHR30050">
    <property type="entry name" value="CHROMOSOMAL REPLICATION INITIATOR PROTEIN DNAA"/>
    <property type="match status" value="1"/>
</dbReference>
<evidence type="ECO:0000256" key="5">
    <source>
        <dbReference type="ARBA" id="ARBA00022840"/>
    </source>
</evidence>
<dbReference type="InterPro" id="IPR038454">
    <property type="entry name" value="DnaA_N_sf"/>
</dbReference>
<dbReference type="PATRIC" id="fig|582515.4.peg.2812"/>
<dbReference type="InterPro" id="IPR020591">
    <property type="entry name" value="Chromosome_initiator_DnaA-like"/>
</dbReference>
<dbReference type="GO" id="GO:0005524">
    <property type="term" value="F:ATP binding"/>
    <property type="evidence" value="ECO:0007669"/>
    <property type="project" value="UniProtKB-UniRule"/>
</dbReference>
<dbReference type="NCBIfam" id="TIGR00362">
    <property type="entry name" value="DnaA"/>
    <property type="match status" value="1"/>
</dbReference>
<feature type="domain" description="AAA+ ATPase" evidence="12">
    <location>
        <begin position="153"/>
        <end position="290"/>
    </location>
</feature>
<evidence type="ECO:0000313" key="15">
    <source>
        <dbReference type="Proteomes" id="UP000016960"/>
    </source>
</evidence>
<evidence type="ECO:0000256" key="9">
    <source>
        <dbReference type="NCBIfam" id="TIGR00362"/>
    </source>
</evidence>
<comment type="similarity">
    <text evidence="1 8 11">Belongs to the DnaA family.</text>
</comment>
<evidence type="ECO:0000256" key="6">
    <source>
        <dbReference type="ARBA" id="ARBA00023121"/>
    </source>
</evidence>
<dbReference type="PROSITE" id="PS01008">
    <property type="entry name" value="DNAA"/>
    <property type="match status" value="1"/>
</dbReference>
<evidence type="ECO:0000256" key="7">
    <source>
        <dbReference type="ARBA" id="ARBA00023125"/>
    </source>
</evidence>
<dbReference type="InParanoid" id="U5DHA4"/>
<dbReference type="GO" id="GO:0006270">
    <property type="term" value="P:DNA replication initiation"/>
    <property type="evidence" value="ECO:0007669"/>
    <property type="project" value="UniProtKB-UniRule"/>
</dbReference>
<evidence type="ECO:0000256" key="10">
    <source>
        <dbReference type="RuleBase" id="RU000577"/>
    </source>
</evidence>
<dbReference type="CDD" id="cd00009">
    <property type="entry name" value="AAA"/>
    <property type="match status" value="1"/>
</dbReference>
<feature type="region of interest" description="Domain III, AAA+ region" evidence="8">
    <location>
        <begin position="120"/>
        <end position="336"/>
    </location>
</feature>
<dbReference type="eggNOG" id="COG0593">
    <property type="taxonomic scope" value="Bacteria"/>
</dbReference>
<dbReference type="SUPFAM" id="SSF52540">
    <property type="entry name" value="P-loop containing nucleoside triphosphate hydrolases"/>
    <property type="match status" value="1"/>
</dbReference>
<gene>
    <name evidence="8" type="primary">dnaA</name>
    <name evidence="14" type="ORF">KR51_00024920</name>
</gene>
<keyword evidence="6 8" id="KW-0446">Lipid-binding</keyword>
<feature type="domain" description="Chromosomal replication initiator DnaA C-terminal" evidence="13">
    <location>
        <begin position="363"/>
        <end position="432"/>
    </location>
</feature>
<evidence type="ECO:0000256" key="11">
    <source>
        <dbReference type="RuleBase" id="RU004227"/>
    </source>
</evidence>
<keyword evidence="3 8" id="KW-0235">DNA replication</keyword>
<keyword evidence="2 8" id="KW-0963">Cytoplasm</keyword>
<feature type="region of interest" description="Domain IV, binds dsDNA" evidence="8">
    <location>
        <begin position="337"/>
        <end position="458"/>
    </location>
</feature>
<reference evidence="14 15" key="1">
    <citation type="submission" date="2013-05" db="EMBL/GenBank/DDBJ databases">
        <title>Draft genome sequence of Rubidibacter lacunae KORDI 51-2.</title>
        <authorList>
            <person name="Choi D.H."/>
            <person name="Noh J.H."/>
            <person name="Kwon K.-K."/>
            <person name="Lee J.-H."/>
            <person name="Ryu J.-Y."/>
        </authorList>
    </citation>
    <scope>NUCLEOTIDE SEQUENCE [LARGE SCALE GENOMIC DNA]</scope>
    <source>
        <strain evidence="14 15">KORDI 51-2</strain>
    </source>
</reference>
<keyword evidence="4 8" id="KW-0547">Nucleotide-binding</keyword>
<dbReference type="Gene3D" id="1.10.1750.10">
    <property type="match status" value="1"/>
</dbReference>
<dbReference type="Pfam" id="PF00308">
    <property type="entry name" value="Bac_DnaA"/>
    <property type="match status" value="1"/>
</dbReference>
<dbReference type="FunFam" id="3.40.50.300:FF:000668">
    <property type="entry name" value="Chromosomal replication initiator protein DnaA"/>
    <property type="match status" value="1"/>
</dbReference>
<keyword evidence="7 8" id="KW-0238">DNA-binding</keyword>
<dbReference type="AlphaFoldDB" id="U5DHA4"/>
<dbReference type="SMART" id="SM00382">
    <property type="entry name" value="AAA"/>
    <property type="match status" value="1"/>
</dbReference>
<evidence type="ECO:0000256" key="1">
    <source>
        <dbReference type="ARBA" id="ARBA00006583"/>
    </source>
</evidence>
<dbReference type="CDD" id="cd06571">
    <property type="entry name" value="Bac_DnaA_C"/>
    <property type="match status" value="1"/>
</dbReference>
<evidence type="ECO:0000313" key="14">
    <source>
        <dbReference type="EMBL" id="ERN40986.1"/>
    </source>
</evidence>
<feature type="binding site" evidence="8">
    <location>
        <position position="168"/>
    </location>
    <ligand>
        <name>ATP</name>
        <dbReference type="ChEBI" id="CHEBI:30616"/>
    </ligand>
</feature>
<dbReference type="HAMAP" id="MF_00377">
    <property type="entry name" value="DnaA_bact"/>
    <property type="match status" value="1"/>
</dbReference>
<dbReference type="GO" id="GO:0003688">
    <property type="term" value="F:DNA replication origin binding"/>
    <property type="evidence" value="ECO:0007669"/>
    <property type="project" value="UniProtKB-UniRule"/>
</dbReference>
<dbReference type="InterPro" id="IPR027417">
    <property type="entry name" value="P-loop_NTPase"/>
</dbReference>
<dbReference type="Gene3D" id="3.40.50.300">
    <property type="entry name" value="P-loop containing nucleotide triphosphate hydrolases"/>
    <property type="match status" value="1"/>
</dbReference>
<evidence type="ECO:0000256" key="3">
    <source>
        <dbReference type="ARBA" id="ARBA00022705"/>
    </source>
</evidence>
<comment type="domain">
    <text evidence="8">Domain I is involved in oligomerization and binding regulators, domain II is flexibile and of varying length in different bacteria, domain III forms the AAA+ region, while domain IV binds dsDNA.</text>
</comment>